<keyword evidence="1" id="KW-0645">Protease</keyword>
<evidence type="ECO:0000256" key="1">
    <source>
        <dbReference type="ARBA" id="ARBA00022670"/>
    </source>
</evidence>
<dbReference type="EMBL" id="CP060052">
    <property type="protein sequence ID" value="QNE06216.1"/>
    <property type="molecule type" value="Genomic_DNA"/>
</dbReference>
<keyword evidence="2" id="KW-0378">Hydrolase</keyword>
<dbReference type="GO" id="GO:0004252">
    <property type="term" value="F:serine-type endopeptidase activity"/>
    <property type="evidence" value="ECO:0007669"/>
    <property type="project" value="InterPro"/>
</dbReference>
<dbReference type="AlphaFoldDB" id="A0A7G6VWV1"/>
<evidence type="ECO:0000259" key="6">
    <source>
        <dbReference type="Pfam" id="PF00717"/>
    </source>
</evidence>
<gene>
    <name evidence="7" type="ORF">H4O24_06270</name>
</gene>
<sequence>MVNNLTLDPARERLMDLAERRGVSLAALSKLIGRNASYLQQFIRKGSPRKLEETDRATLARFFGVGEDELGAPEVEEISPAPGKIAGKLPAARSQWVDVPRLALGASAGPGAVVEEDAPVGHLRFAQGWLRELGLTPGALSALTVAGDSMEPTLRDGDEILVARADSDPAGRLRDGIHVIRRDGVLQVKRLQFGTGQAAVISDNHAYPSDMAVPLEELDVLGRVVWKGGRV</sequence>
<evidence type="ECO:0000256" key="5">
    <source>
        <dbReference type="ARBA" id="ARBA00023163"/>
    </source>
</evidence>
<evidence type="ECO:0000256" key="2">
    <source>
        <dbReference type="ARBA" id="ARBA00022801"/>
    </source>
</evidence>
<organism evidence="7 8">
    <name type="scientific">Croceicoccus marinus</name>
    <dbReference type="NCBI Taxonomy" id="450378"/>
    <lineage>
        <taxon>Bacteria</taxon>
        <taxon>Pseudomonadati</taxon>
        <taxon>Pseudomonadota</taxon>
        <taxon>Alphaproteobacteria</taxon>
        <taxon>Sphingomonadales</taxon>
        <taxon>Erythrobacteraceae</taxon>
        <taxon>Croceicoccus</taxon>
    </lineage>
</organism>
<dbReference type="SUPFAM" id="SSF51306">
    <property type="entry name" value="LexA/Signal peptidase"/>
    <property type="match status" value="1"/>
</dbReference>
<dbReference type="Pfam" id="PF00717">
    <property type="entry name" value="Peptidase_S24"/>
    <property type="match status" value="1"/>
</dbReference>
<dbReference type="InterPro" id="IPR001387">
    <property type="entry name" value="Cro/C1-type_HTH"/>
</dbReference>
<protein>
    <submittedName>
        <fullName evidence="7">LexA family transcriptional regulator</fullName>
    </submittedName>
</protein>
<keyword evidence="4" id="KW-0238">DNA-binding</keyword>
<dbReference type="InterPro" id="IPR015927">
    <property type="entry name" value="Peptidase_S24_S26A/B/C"/>
</dbReference>
<keyword evidence="3" id="KW-0805">Transcription regulation</keyword>
<dbReference type="RefSeq" id="WP_185885230.1">
    <property type="nucleotide sequence ID" value="NZ_CP060052.1"/>
</dbReference>
<dbReference type="GO" id="GO:0016020">
    <property type="term" value="C:membrane"/>
    <property type="evidence" value="ECO:0007669"/>
    <property type="project" value="InterPro"/>
</dbReference>
<name>A0A7G6VWV1_9SPHN</name>
<reference evidence="7 8" key="1">
    <citation type="submission" date="2020-08" db="EMBL/GenBank/DDBJ databases">
        <authorList>
            <person name="Liu G."/>
            <person name="Sun C."/>
        </authorList>
    </citation>
    <scope>NUCLEOTIDE SEQUENCE [LARGE SCALE GENOMIC DNA]</scope>
    <source>
        <strain evidence="7 8">OT19</strain>
    </source>
</reference>
<dbReference type="PANTHER" id="PTHR40661">
    <property type="match status" value="1"/>
</dbReference>
<keyword evidence="5" id="KW-0804">Transcription</keyword>
<accession>A0A7G6VWV1</accession>
<dbReference type="InterPro" id="IPR039418">
    <property type="entry name" value="LexA-like"/>
</dbReference>
<dbReference type="Gene3D" id="2.10.109.10">
    <property type="entry name" value="Umud Fragment, subunit A"/>
    <property type="match status" value="1"/>
</dbReference>
<dbReference type="GO" id="GO:0003677">
    <property type="term" value="F:DNA binding"/>
    <property type="evidence" value="ECO:0007669"/>
    <property type="project" value="UniProtKB-KW"/>
</dbReference>
<dbReference type="GO" id="GO:0006508">
    <property type="term" value="P:proteolysis"/>
    <property type="evidence" value="ECO:0007669"/>
    <property type="project" value="UniProtKB-KW"/>
</dbReference>
<evidence type="ECO:0000256" key="4">
    <source>
        <dbReference type="ARBA" id="ARBA00023125"/>
    </source>
</evidence>
<feature type="domain" description="Peptidase S24/S26A/S26B/S26C" evidence="6">
    <location>
        <begin position="106"/>
        <end position="225"/>
    </location>
</feature>
<dbReference type="InterPro" id="IPR036286">
    <property type="entry name" value="LexA/Signal_pep-like_sf"/>
</dbReference>
<evidence type="ECO:0000313" key="8">
    <source>
        <dbReference type="Proteomes" id="UP000515297"/>
    </source>
</evidence>
<dbReference type="PANTHER" id="PTHR40661:SF3">
    <property type="entry name" value="FELS-1 PROPHAGE TRANSCRIPTIONAL REGULATOR"/>
    <property type="match status" value="1"/>
</dbReference>
<dbReference type="Proteomes" id="UP000515297">
    <property type="component" value="Chromosome"/>
</dbReference>
<evidence type="ECO:0000313" key="7">
    <source>
        <dbReference type="EMBL" id="QNE06216.1"/>
    </source>
</evidence>
<proteinExistence type="predicted"/>
<evidence type="ECO:0000256" key="3">
    <source>
        <dbReference type="ARBA" id="ARBA00023015"/>
    </source>
</evidence>
<dbReference type="InterPro" id="IPR019756">
    <property type="entry name" value="Pept_S26A_signal_pept_1_Ser-AS"/>
</dbReference>
<dbReference type="CDD" id="cd00093">
    <property type="entry name" value="HTH_XRE"/>
    <property type="match status" value="1"/>
</dbReference>
<dbReference type="CDD" id="cd06529">
    <property type="entry name" value="S24_LexA-like"/>
    <property type="match status" value="1"/>
</dbReference>
<dbReference type="PROSITE" id="PS00501">
    <property type="entry name" value="SPASE_I_1"/>
    <property type="match status" value="1"/>
</dbReference>